<keyword evidence="1 2" id="KW-0193">Cuticle</keyword>
<evidence type="ECO:0000256" key="1">
    <source>
        <dbReference type="ARBA" id="ARBA00022460"/>
    </source>
</evidence>
<dbReference type="InterPro" id="IPR050468">
    <property type="entry name" value="Cuticle_Struct_Prot"/>
</dbReference>
<dbReference type="PANTHER" id="PTHR10380">
    <property type="entry name" value="CUTICLE PROTEIN"/>
    <property type="match status" value="1"/>
</dbReference>
<dbReference type="PROSITE" id="PS00233">
    <property type="entry name" value="CHIT_BIND_RR_1"/>
    <property type="match status" value="1"/>
</dbReference>
<feature type="signal peptide" evidence="3">
    <location>
        <begin position="1"/>
        <end position="22"/>
    </location>
</feature>
<feature type="chain" id="PRO_5046648238" evidence="3">
    <location>
        <begin position="23"/>
        <end position="150"/>
    </location>
</feature>
<keyword evidence="3" id="KW-0732">Signal</keyword>
<dbReference type="InterPro" id="IPR031311">
    <property type="entry name" value="CHIT_BIND_RR_consensus"/>
</dbReference>
<protein>
    <submittedName>
        <fullName evidence="5">Endocuticle structural glycoprotein SgAbd-4-like</fullName>
    </submittedName>
</protein>
<keyword evidence="4" id="KW-1185">Reference proteome</keyword>
<dbReference type="RefSeq" id="XP_017785787.1">
    <property type="nucleotide sequence ID" value="XM_017930298.1"/>
</dbReference>
<reference evidence="5" key="1">
    <citation type="submission" date="2025-08" db="UniProtKB">
        <authorList>
            <consortium name="RefSeq"/>
        </authorList>
    </citation>
    <scope>IDENTIFICATION</scope>
    <source>
        <tissue evidence="5">Whole Larva</tissue>
    </source>
</reference>
<dbReference type="PROSITE" id="PS51155">
    <property type="entry name" value="CHIT_BIND_RR_2"/>
    <property type="match status" value="1"/>
</dbReference>
<dbReference type="Pfam" id="PF00379">
    <property type="entry name" value="Chitin_bind_4"/>
    <property type="match status" value="1"/>
</dbReference>
<name>A0ABM1NG37_NICVS</name>
<organism evidence="4 5">
    <name type="scientific">Nicrophorus vespilloides</name>
    <name type="common">Boreal carrion beetle</name>
    <dbReference type="NCBI Taxonomy" id="110193"/>
    <lineage>
        <taxon>Eukaryota</taxon>
        <taxon>Metazoa</taxon>
        <taxon>Ecdysozoa</taxon>
        <taxon>Arthropoda</taxon>
        <taxon>Hexapoda</taxon>
        <taxon>Insecta</taxon>
        <taxon>Pterygota</taxon>
        <taxon>Neoptera</taxon>
        <taxon>Endopterygota</taxon>
        <taxon>Coleoptera</taxon>
        <taxon>Polyphaga</taxon>
        <taxon>Staphyliniformia</taxon>
        <taxon>Silphidae</taxon>
        <taxon>Nicrophorinae</taxon>
        <taxon>Nicrophorus</taxon>
    </lineage>
</organism>
<sequence>MINSKKMLFNIIACALVASAFARPQGVPLNQPQSNTTPIAILSHSEAIGEDGTFNFNFESENGIRVDQTGYNKVIPATRIGDDVVDKVVQVITGSYSYQAPDGTPINLSFVADENGFQPVGDHLPTPPPIPEAIQRTLDLLPKISEPSTA</sequence>
<evidence type="ECO:0000256" key="3">
    <source>
        <dbReference type="SAM" id="SignalP"/>
    </source>
</evidence>
<accession>A0ABM1NG37</accession>
<dbReference type="PANTHER" id="PTHR10380:SF173">
    <property type="entry name" value="CUTICULAR PROTEIN 47EF, ISOFORM C-RELATED"/>
    <property type="match status" value="1"/>
</dbReference>
<evidence type="ECO:0000313" key="4">
    <source>
        <dbReference type="Proteomes" id="UP000695000"/>
    </source>
</evidence>
<gene>
    <name evidence="5" type="primary">LOC108568948</name>
</gene>
<dbReference type="Proteomes" id="UP000695000">
    <property type="component" value="Unplaced"/>
</dbReference>
<dbReference type="GeneID" id="108568948"/>
<dbReference type="InterPro" id="IPR000618">
    <property type="entry name" value="Insect_cuticle"/>
</dbReference>
<evidence type="ECO:0000313" key="5">
    <source>
        <dbReference type="RefSeq" id="XP_017785787.1"/>
    </source>
</evidence>
<proteinExistence type="predicted"/>
<evidence type="ECO:0000256" key="2">
    <source>
        <dbReference type="PROSITE-ProRule" id="PRU00497"/>
    </source>
</evidence>